<dbReference type="EnsemblPlants" id="PNT67112">
    <property type="protein sequence ID" value="PNT67112"/>
    <property type="gene ID" value="BRADI_3g21175v3"/>
</dbReference>
<dbReference type="Gene3D" id="3.30.1490.40">
    <property type="match status" value="1"/>
</dbReference>
<dbReference type="InterPro" id="IPR035445">
    <property type="entry name" value="GYF-like_dom_sf"/>
</dbReference>
<dbReference type="Gramene" id="PNT67112">
    <property type="protein sequence ID" value="PNT67112"/>
    <property type="gene ID" value="BRADI_3g21175v3"/>
</dbReference>
<reference evidence="3" key="3">
    <citation type="submission" date="2018-08" db="UniProtKB">
        <authorList>
            <consortium name="EnsemblPlants"/>
        </authorList>
    </citation>
    <scope>IDENTIFICATION</scope>
    <source>
        <strain evidence="3">cv. Bd21</strain>
    </source>
</reference>
<dbReference type="SUPFAM" id="SSF81383">
    <property type="entry name" value="F-box domain"/>
    <property type="match status" value="1"/>
</dbReference>
<feature type="domain" description="GYF" evidence="1">
    <location>
        <begin position="397"/>
        <end position="451"/>
    </location>
</feature>
<accession>A0A2K2CYK7</accession>
<name>A0A2K2CYK7_BRADI</name>
<dbReference type="InterPro" id="IPR056594">
    <property type="entry name" value="AT5G49610-like_b-prop"/>
</dbReference>
<evidence type="ECO:0000313" key="3">
    <source>
        <dbReference type="EnsemblPlants" id="PNT67112"/>
    </source>
</evidence>
<evidence type="ECO:0000313" key="2">
    <source>
        <dbReference type="EMBL" id="PNT67112.1"/>
    </source>
</evidence>
<dbReference type="EMBL" id="CM000882">
    <property type="protein sequence ID" value="PNT67112.1"/>
    <property type="molecule type" value="Genomic_DNA"/>
</dbReference>
<evidence type="ECO:0000259" key="1">
    <source>
        <dbReference type="PROSITE" id="PS50829"/>
    </source>
</evidence>
<sequence length="454" mass="50429">MELPYFSDDVFYEIILRLPPRPSTLLRASLVCKRWRGIVSDPQFLPKFVIHHRSPPLLGFFSGYFGKPAFTAALDPPDRIPAELFSMPRQLYESFSIPPRLNERWSLVGCRHGLVLFLHQAPLAMVWDPITGANTCIAVPLEFATADRIICHGAVLCAAAAGGAHVHCGLRTCPFKVVVIFIDDHYTQAFASVYSSESGKWGRVFSTPIPSPVSPRQPSTLVGNALYWMLINNGILELHLDRQCLAVIENPVGGPLLTDHFGFQITASPDGELGLASLARSIIQLWERKTNSGGVPTWEWGETIDLDMILALESGKDRIRLGILGFSEDANAILVSMGTDAFLVHLDSKQVRKLATSVSVTAYHPYTSFAIPGCDAKRLIHADKGGDLLMVPTDLFLSGWHYLDPRGDEQGPFSMVELRQWKRSGYFSQDFRVWRAGQTREQAILLTDAMLLLL</sequence>
<dbReference type="PANTHER" id="PTHR32133:SF266">
    <property type="entry name" value="F-BOX DOMAIN-CONTAINING PROTEIN"/>
    <property type="match status" value="1"/>
</dbReference>
<dbReference type="InterPro" id="IPR003169">
    <property type="entry name" value="GYF"/>
</dbReference>
<dbReference type="Pfam" id="PF23635">
    <property type="entry name" value="Beta-prop_AT5G49610-like"/>
    <property type="match status" value="1"/>
</dbReference>
<gene>
    <name evidence="3" type="primary">LOC100840015</name>
    <name evidence="2" type="ORF">BRADI_3g21175v3</name>
</gene>
<reference evidence="2" key="2">
    <citation type="submission" date="2017-06" db="EMBL/GenBank/DDBJ databases">
        <title>WGS assembly of Brachypodium distachyon.</title>
        <authorList>
            <consortium name="The International Brachypodium Initiative"/>
            <person name="Lucas S."/>
            <person name="Harmon-Smith M."/>
            <person name="Lail K."/>
            <person name="Tice H."/>
            <person name="Grimwood J."/>
            <person name="Bruce D."/>
            <person name="Barry K."/>
            <person name="Shu S."/>
            <person name="Lindquist E."/>
            <person name="Wang M."/>
            <person name="Pitluck S."/>
            <person name="Vogel J.P."/>
            <person name="Garvin D.F."/>
            <person name="Mockler T.C."/>
            <person name="Schmutz J."/>
            <person name="Rokhsar D."/>
            <person name="Bevan M.W."/>
        </authorList>
    </citation>
    <scope>NUCLEOTIDE SEQUENCE</scope>
    <source>
        <strain evidence="2">Bd21</strain>
    </source>
</reference>
<dbReference type="KEGG" id="bdi:100840015"/>
<dbReference type="GeneID" id="100840015"/>
<evidence type="ECO:0000313" key="4">
    <source>
        <dbReference type="Proteomes" id="UP000008810"/>
    </source>
</evidence>
<dbReference type="SMART" id="SM00444">
    <property type="entry name" value="GYF"/>
    <property type="match status" value="1"/>
</dbReference>
<dbReference type="AlphaFoldDB" id="A0A2K2CYK7"/>
<protein>
    <recommendedName>
        <fullName evidence="1">GYF domain-containing protein</fullName>
    </recommendedName>
</protein>
<reference evidence="2 3" key="1">
    <citation type="journal article" date="2010" name="Nature">
        <title>Genome sequencing and analysis of the model grass Brachypodium distachyon.</title>
        <authorList>
            <consortium name="International Brachypodium Initiative"/>
        </authorList>
    </citation>
    <scope>NUCLEOTIDE SEQUENCE [LARGE SCALE GENOMIC DNA]</scope>
    <source>
        <strain evidence="2 3">Bd21</strain>
    </source>
</reference>
<keyword evidence="4" id="KW-1185">Reference proteome</keyword>
<organism evidence="2">
    <name type="scientific">Brachypodium distachyon</name>
    <name type="common">Purple false brome</name>
    <name type="synonym">Trachynia distachya</name>
    <dbReference type="NCBI Taxonomy" id="15368"/>
    <lineage>
        <taxon>Eukaryota</taxon>
        <taxon>Viridiplantae</taxon>
        <taxon>Streptophyta</taxon>
        <taxon>Embryophyta</taxon>
        <taxon>Tracheophyta</taxon>
        <taxon>Spermatophyta</taxon>
        <taxon>Magnoliopsida</taxon>
        <taxon>Liliopsida</taxon>
        <taxon>Poales</taxon>
        <taxon>Poaceae</taxon>
        <taxon>BOP clade</taxon>
        <taxon>Pooideae</taxon>
        <taxon>Stipodae</taxon>
        <taxon>Brachypodieae</taxon>
        <taxon>Brachypodium</taxon>
    </lineage>
</organism>
<dbReference type="SUPFAM" id="SSF55277">
    <property type="entry name" value="GYF domain"/>
    <property type="match status" value="1"/>
</dbReference>
<dbReference type="OrthoDB" id="674730at2759"/>
<dbReference type="Gene3D" id="1.20.1280.50">
    <property type="match status" value="1"/>
</dbReference>
<dbReference type="Proteomes" id="UP000008810">
    <property type="component" value="Chromosome 3"/>
</dbReference>
<proteinExistence type="predicted"/>
<dbReference type="PANTHER" id="PTHR32133">
    <property type="entry name" value="OS07G0120400 PROTEIN"/>
    <property type="match status" value="1"/>
</dbReference>
<dbReference type="PROSITE" id="PS50829">
    <property type="entry name" value="GYF"/>
    <property type="match status" value="1"/>
</dbReference>
<dbReference type="SMART" id="SM00256">
    <property type="entry name" value="FBOX"/>
    <property type="match status" value="1"/>
</dbReference>
<dbReference type="InterPro" id="IPR001810">
    <property type="entry name" value="F-box_dom"/>
</dbReference>
<dbReference type="Pfam" id="PF02213">
    <property type="entry name" value="GYF"/>
    <property type="match status" value="1"/>
</dbReference>
<dbReference type="Pfam" id="PF12937">
    <property type="entry name" value="F-box-like"/>
    <property type="match status" value="1"/>
</dbReference>
<dbReference type="RefSeq" id="XP_014756203.1">
    <property type="nucleotide sequence ID" value="XM_014900717.2"/>
</dbReference>
<dbReference type="InterPro" id="IPR036047">
    <property type="entry name" value="F-box-like_dom_sf"/>
</dbReference>
<dbReference type="STRING" id="15368.A0A2K2CYK7"/>